<gene>
    <name evidence="2" type="ORF">ENT99_02560</name>
    <name evidence="3" type="ORF">ENU64_08110</name>
</gene>
<name>A0A7J3N114_9CREN</name>
<organism evidence="3">
    <name type="scientific">Ignisphaera aggregans</name>
    <dbReference type="NCBI Taxonomy" id="334771"/>
    <lineage>
        <taxon>Archaea</taxon>
        <taxon>Thermoproteota</taxon>
        <taxon>Thermoprotei</taxon>
        <taxon>Desulfurococcales</taxon>
        <taxon>Desulfurococcaceae</taxon>
        <taxon>Ignisphaera</taxon>
    </lineage>
</organism>
<protein>
    <submittedName>
        <fullName evidence="3">DUF1616 domain-containing protein</fullName>
    </submittedName>
</protein>
<evidence type="ECO:0000313" key="3">
    <source>
        <dbReference type="EMBL" id="HGT99370.1"/>
    </source>
</evidence>
<proteinExistence type="predicted"/>
<sequence>MNLLDEEVLAVILAITVVGSAIAIAQILRPEIVEPFQALGILNEEMKIGEYPTKVYPGQNLELYVYVYNHKAYPALVQVRYKIGNRETLPTNTSPSSQPTIKVYEFLVDVKENVTKKVEIPITIERNTDVDEIALIFELWIYDIDRKEWMYTGIWNHLYVNIVKVQIP</sequence>
<dbReference type="EMBL" id="DTDH01000226">
    <property type="protein sequence ID" value="HGT99370.1"/>
    <property type="molecule type" value="Genomic_DNA"/>
</dbReference>
<dbReference type="InterPro" id="IPR011674">
    <property type="entry name" value="DUF1616"/>
</dbReference>
<feature type="domain" description="DUF1616" evidence="1">
    <location>
        <begin position="8"/>
        <end position="129"/>
    </location>
</feature>
<reference evidence="3" key="1">
    <citation type="journal article" date="2020" name="mSystems">
        <title>Genome- and Community-Level Interaction Insights into Carbon Utilization and Element Cycling Functions of Hydrothermarchaeota in Hydrothermal Sediment.</title>
        <authorList>
            <person name="Zhou Z."/>
            <person name="Liu Y."/>
            <person name="Xu W."/>
            <person name="Pan J."/>
            <person name="Luo Z.H."/>
            <person name="Li M."/>
        </authorList>
    </citation>
    <scope>NUCLEOTIDE SEQUENCE [LARGE SCALE GENOMIC DNA]</scope>
    <source>
        <strain evidence="2">SpSt-629</strain>
        <strain evidence="3">SpSt-688</strain>
    </source>
</reference>
<evidence type="ECO:0000259" key="1">
    <source>
        <dbReference type="Pfam" id="PF07760"/>
    </source>
</evidence>
<evidence type="ECO:0000313" key="2">
    <source>
        <dbReference type="EMBL" id="HFQ78568.1"/>
    </source>
</evidence>
<accession>A0A7J3N114</accession>
<dbReference type="Pfam" id="PF07760">
    <property type="entry name" value="DUF1616"/>
    <property type="match status" value="1"/>
</dbReference>
<comment type="caution">
    <text evidence="3">The sequence shown here is derived from an EMBL/GenBank/DDBJ whole genome shotgun (WGS) entry which is preliminary data.</text>
</comment>
<dbReference type="EMBL" id="DTAU01000046">
    <property type="protein sequence ID" value="HFQ78568.1"/>
    <property type="molecule type" value="Genomic_DNA"/>
</dbReference>
<dbReference type="AlphaFoldDB" id="A0A7J3N114"/>